<dbReference type="AlphaFoldDB" id="U4KYP3"/>
<keyword evidence="5" id="KW-0175">Coiled coil</keyword>
<reference evidence="9 10" key="1">
    <citation type="journal article" date="2013" name="PLoS Genet.">
        <title>The genome and development-dependent transcriptomes of Pyronema confluens: a window into fungal evolution.</title>
        <authorList>
            <person name="Traeger S."/>
            <person name="Altegoer F."/>
            <person name="Freitag M."/>
            <person name="Gabaldon T."/>
            <person name="Kempken F."/>
            <person name="Kumar A."/>
            <person name="Marcet-Houben M."/>
            <person name="Poggeler S."/>
            <person name="Stajich J.E."/>
            <person name="Nowrousian M."/>
        </authorList>
    </citation>
    <scope>NUCLEOTIDE SEQUENCE [LARGE SCALE GENOMIC DNA]</scope>
    <source>
        <strain evidence="10">CBS 100304</strain>
        <tissue evidence="9">Vegetative mycelium</tissue>
    </source>
</reference>
<dbReference type="InterPro" id="IPR012919">
    <property type="entry name" value="SUN_dom"/>
</dbReference>
<evidence type="ECO:0000256" key="5">
    <source>
        <dbReference type="SAM" id="Coils"/>
    </source>
</evidence>
<dbReference type="PANTHER" id="PTHR12911:SF8">
    <property type="entry name" value="KLAROID PROTEIN-RELATED"/>
    <property type="match status" value="1"/>
</dbReference>
<dbReference type="STRING" id="1076935.U4KYP3"/>
<dbReference type="GO" id="GO:0043495">
    <property type="term" value="F:protein-membrane adaptor activity"/>
    <property type="evidence" value="ECO:0007669"/>
    <property type="project" value="TreeGrafter"/>
</dbReference>
<dbReference type="GO" id="GO:0034993">
    <property type="term" value="C:meiotic nuclear membrane microtubule tethering complex"/>
    <property type="evidence" value="ECO:0007669"/>
    <property type="project" value="TreeGrafter"/>
</dbReference>
<dbReference type="Proteomes" id="UP000018144">
    <property type="component" value="Unassembled WGS sequence"/>
</dbReference>
<feature type="domain" description="SUN" evidence="8">
    <location>
        <begin position="660"/>
        <end position="874"/>
    </location>
</feature>
<keyword evidence="3 7" id="KW-1133">Transmembrane helix</keyword>
<feature type="compositionally biased region" description="Pro residues" evidence="6">
    <location>
        <begin position="103"/>
        <end position="113"/>
    </location>
</feature>
<dbReference type="OrthoDB" id="342281at2759"/>
<feature type="compositionally biased region" description="Low complexity" evidence="6">
    <location>
        <begin position="92"/>
        <end position="102"/>
    </location>
</feature>
<dbReference type="Pfam" id="PF07738">
    <property type="entry name" value="Sad1_UNC"/>
    <property type="match status" value="2"/>
</dbReference>
<feature type="region of interest" description="Disordered" evidence="6">
    <location>
        <begin position="170"/>
        <end position="251"/>
    </location>
</feature>
<evidence type="ECO:0000313" key="9">
    <source>
        <dbReference type="EMBL" id="CCX07387.1"/>
    </source>
</evidence>
<feature type="region of interest" description="Disordered" evidence="6">
    <location>
        <begin position="82"/>
        <end position="132"/>
    </location>
</feature>
<name>U4KYP3_PYROM</name>
<dbReference type="Gene3D" id="2.60.120.260">
    <property type="entry name" value="Galactose-binding domain-like"/>
    <property type="match status" value="1"/>
</dbReference>
<keyword evidence="2 7" id="KW-0812">Transmembrane</keyword>
<evidence type="ECO:0000256" key="4">
    <source>
        <dbReference type="ARBA" id="ARBA00023136"/>
    </source>
</evidence>
<feature type="coiled-coil region" evidence="5">
    <location>
        <begin position="392"/>
        <end position="437"/>
    </location>
</feature>
<evidence type="ECO:0000256" key="1">
    <source>
        <dbReference type="ARBA" id="ARBA00004370"/>
    </source>
</evidence>
<feature type="compositionally biased region" description="Basic and acidic residues" evidence="6">
    <location>
        <begin position="120"/>
        <end position="130"/>
    </location>
</feature>
<evidence type="ECO:0000259" key="8">
    <source>
        <dbReference type="PROSITE" id="PS51469"/>
    </source>
</evidence>
<dbReference type="EMBL" id="HF935350">
    <property type="protein sequence ID" value="CCX07387.1"/>
    <property type="molecule type" value="Genomic_DNA"/>
</dbReference>
<feature type="compositionally biased region" description="Polar residues" evidence="6">
    <location>
        <begin position="207"/>
        <end position="223"/>
    </location>
</feature>
<proteinExistence type="predicted"/>
<dbReference type="PANTHER" id="PTHR12911">
    <property type="entry name" value="SAD1/UNC-84-LIKE PROTEIN-RELATED"/>
    <property type="match status" value="1"/>
</dbReference>
<feature type="compositionally biased region" description="Polar residues" evidence="6">
    <location>
        <begin position="38"/>
        <end position="48"/>
    </location>
</feature>
<organism evidence="9 10">
    <name type="scientific">Pyronema omphalodes (strain CBS 100304)</name>
    <name type="common">Pyronema confluens</name>
    <dbReference type="NCBI Taxonomy" id="1076935"/>
    <lineage>
        <taxon>Eukaryota</taxon>
        <taxon>Fungi</taxon>
        <taxon>Dikarya</taxon>
        <taxon>Ascomycota</taxon>
        <taxon>Pezizomycotina</taxon>
        <taxon>Pezizomycetes</taxon>
        <taxon>Pezizales</taxon>
        <taxon>Pyronemataceae</taxon>
        <taxon>Pyronema</taxon>
    </lineage>
</organism>
<dbReference type="InterPro" id="IPR045119">
    <property type="entry name" value="SUN1-5"/>
</dbReference>
<feature type="compositionally biased region" description="Basic and acidic residues" evidence="6">
    <location>
        <begin position="82"/>
        <end position="91"/>
    </location>
</feature>
<accession>U4KYP3</accession>
<comment type="subcellular location">
    <subcellularLocation>
        <location evidence="1">Membrane</location>
    </subcellularLocation>
</comment>
<evidence type="ECO:0000256" key="7">
    <source>
        <dbReference type="SAM" id="Phobius"/>
    </source>
</evidence>
<keyword evidence="10" id="KW-1185">Reference proteome</keyword>
<dbReference type="eggNOG" id="KOG2687">
    <property type="taxonomic scope" value="Eukaryota"/>
</dbReference>
<evidence type="ECO:0000256" key="2">
    <source>
        <dbReference type="ARBA" id="ARBA00022692"/>
    </source>
</evidence>
<protein>
    <submittedName>
        <fullName evidence="9">Similar to Spindle pole body-associated protein sad1 acc. no. Q09825</fullName>
    </submittedName>
</protein>
<keyword evidence="4 7" id="KW-0472">Membrane</keyword>
<sequence>MFNAATPPAARRPRGAAGGAKPKTTTPSNQDLPYISPMASSAYGSKATNVPKPPRLSDTRVRLAEGMQAKENEMNARLKAELEKREQEEAAARAIAERNQPPTVVPSLPPPSPARTTRASSRETRERTVEDTTIEVQPELSTLSAIDNSATFASPFVIDQAVGSKVVEQTPDFDNDMGEPDMSYLHESLPTPAPEAHYSSIDKGSKARSTGYQSLTPAQSFDTAPSPRRSTRNRVVKPDPQSRGRRVKKDLETGMTMRRPRRHTAPIDAYDADATAPTALDKFFRWYHSQSRWLAPMVFFLIVAALSTLVGVHYIMGHMDRHSFDGPYNPPNTPVTNIQHLVDRLFELEQNLGTVDSRLSNKFHEGITDLKSALSKASSDSSSAASMSEKTSKETASLLRSLQAQLDDLQRSTLSYRRSMSEELRKAQEAAKAAGKQPTDILGPRQIREEVTNAVKAALPTSLAATVKPDGSVEISDTFKIALRDLFNTFFPRHFSQELKKANLDSIRAVPSWQTFIAENEERLRTTIDDRVESAIKNQKPAEPVVPAGAVLTSETVMAMVVDNLEEYQRNWEKTTLYPILEKHFTSFKSSLEKDQNARLDNLQSSINRAQATLVQSAAAAASSVASQVARKVSATTTTKGAGAQAAGIQIPDYANKITGAAVWPYLTSPSWEFGSKRNSLSSLWGKLLPGLESRHAPSPVIALLPTTDVGDCWPFPGGYGTLAVRLSKEIYPTHFTIEHAPKLLAPDFTSAPKVVEFWVQIKNATERALVESRAAALAEKSGKPYAMERIMAPGPPESNDAVYRVDKNSREFVKVDTAIYEGGAEDGVESFELSTDFQQMGVKTGIVAVVVRENWGNEEFTCLYRVRVHGFTPGEEKEEKKGWW</sequence>
<feature type="region of interest" description="Disordered" evidence="6">
    <location>
        <begin position="1"/>
        <end position="58"/>
    </location>
</feature>
<dbReference type="OMA" id="GQCWCAG"/>
<evidence type="ECO:0000313" key="10">
    <source>
        <dbReference type="Proteomes" id="UP000018144"/>
    </source>
</evidence>
<dbReference type="PROSITE" id="PS51469">
    <property type="entry name" value="SUN"/>
    <property type="match status" value="1"/>
</dbReference>
<gene>
    <name evidence="9" type="ORF">PCON_06976</name>
</gene>
<feature type="transmembrane region" description="Helical" evidence="7">
    <location>
        <begin position="293"/>
        <end position="316"/>
    </location>
</feature>
<evidence type="ECO:0000256" key="3">
    <source>
        <dbReference type="ARBA" id="ARBA00022989"/>
    </source>
</evidence>
<evidence type="ECO:0000256" key="6">
    <source>
        <dbReference type="SAM" id="MobiDB-lite"/>
    </source>
</evidence>